<evidence type="ECO:0000256" key="2">
    <source>
        <dbReference type="ARBA" id="ARBA00022643"/>
    </source>
</evidence>
<dbReference type="InterPro" id="IPR013785">
    <property type="entry name" value="Aldolase_TIM"/>
</dbReference>
<protein>
    <recommendedName>
        <fullName evidence="6">Nitronate monooxygenase domain-containing protein</fullName>
    </recommendedName>
</protein>
<gene>
    <name evidence="5" type="ORF">JR316_004234</name>
</gene>
<evidence type="ECO:0000256" key="1">
    <source>
        <dbReference type="ARBA" id="ARBA00022630"/>
    </source>
</evidence>
<dbReference type="Gene3D" id="3.20.20.70">
    <property type="entry name" value="Aldolase class I"/>
    <property type="match status" value="1"/>
</dbReference>
<feature type="transmembrane region" description="Helical" evidence="4">
    <location>
        <begin position="624"/>
        <end position="645"/>
    </location>
</feature>
<feature type="transmembrane region" description="Helical" evidence="4">
    <location>
        <begin position="540"/>
        <end position="562"/>
    </location>
</feature>
<keyword evidence="1" id="KW-0285">Flavoprotein</keyword>
<organism evidence="5">
    <name type="scientific">Psilocybe cubensis</name>
    <name type="common">Psychedelic mushroom</name>
    <name type="synonym">Stropharia cubensis</name>
    <dbReference type="NCBI Taxonomy" id="181762"/>
    <lineage>
        <taxon>Eukaryota</taxon>
        <taxon>Fungi</taxon>
        <taxon>Dikarya</taxon>
        <taxon>Basidiomycota</taxon>
        <taxon>Agaricomycotina</taxon>
        <taxon>Agaricomycetes</taxon>
        <taxon>Agaricomycetidae</taxon>
        <taxon>Agaricales</taxon>
        <taxon>Agaricineae</taxon>
        <taxon>Strophariaceae</taxon>
        <taxon>Psilocybe</taxon>
    </lineage>
</organism>
<keyword evidence="4" id="KW-1133">Transmembrane helix</keyword>
<keyword evidence="2" id="KW-0288">FMN</keyword>
<feature type="transmembrane region" description="Helical" evidence="4">
    <location>
        <begin position="582"/>
        <end position="603"/>
    </location>
</feature>
<proteinExistence type="predicted"/>
<dbReference type="GO" id="GO:0018580">
    <property type="term" value="F:nitronate monooxygenase activity"/>
    <property type="evidence" value="ECO:0007669"/>
    <property type="project" value="InterPro"/>
</dbReference>
<keyword evidence="3" id="KW-0560">Oxidoreductase</keyword>
<feature type="transmembrane region" description="Helical" evidence="4">
    <location>
        <begin position="460"/>
        <end position="479"/>
    </location>
</feature>
<dbReference type="PANTHER" id="PTHR32332:SF31">
    <property type="entry name" value="2-NITROPROPANE DIOXYGENASE FAMILY, PUTATIVE (AFU_ORTHOLOGUE AFUA_2G09850)-RELATED"/>
    <property type="match status" value="1"/>
</dbReference>
<evidence type="ECO:0000313" key="5">
    <source>
        <dbReference type="EMBL" id="KAG5169853.1"/>
    </source>
</evidence>
<feature type="transmembrane region" description="Helical" evidence="4">
    <location>
        <begin position="415"/>
        <end position="440"/>
    </location>
</feature>
<dbReference type="PANTHER" id="PTHR32332">
    <property type="entry name" value="2-NITROPROPANE DIOXYGENASE"/>
    <property type="match status" value="1"/>
</dbReference>
<name>A0A8H7XZK7_PSICU</name>
<evidence type="ECO:0000256" key="4">
    <source>
        <dbReference type="SAM" id="Phobius"/>
    </source>
</evidence>
<keyword evidence="4" id="KW-0812">Transmembrane</keyword>
<comment type="caution">
    <text evidence="5">The sequence shown here is derived from an EMBL/GenBank/DDBJ whole genome shotgun (WGS) entry which is preliminary data.</text>
</comment>
<dbReference type="InterPro" id="IPR004136">
    <property type="entry name" value="NMO"/>
</dbReference>
<keyword evidence="4" id="KW-0472">Membrane</keyword>
<sequence length="729" mass="80083">MPPILAIRSNLAVTKLINVYLQPIFKNTLALVAHSRITIMPSDKLNRVQTDLTRLLNVDSPIILAPMALANTENLACAVSATGAFGFMGAGFLSPSDLRQKLSMIRQTLQVGVDKPIPVGVGFIGWVLEKTEESEDPRIRAVLEEKVAAIWLAFGTKLGSYVEQIRAYDSQREHKTVIFTIVNSVEEALRATNEWKVDVLVAQGIESGGHGGSEAPPLLTLLQAVIDVLPNDGPLVVAAGGVSTGKQIAALLTMGASGVVLGTRFLFTDECGYTDAKKEVLIQAGINSTVRGMAFDEVGRTMGWPPKQDGRAVSNNIIKDVEEGLDLDARLRLFDDSAKTGDTSRLVVWAGVGVALTNTITPAADVVRQLSAEMYSSLQRASSLLSQYNYWKDTDSFYKVPKFNMAGQLSLEKTFLLAAWIEGILYGFLCCIFGATMYIYFSSMYSRIGSRRDRHTTGMIIISAIMFFIASFHLVMNGFRLLRGYADERLAPGGPVGYLGVLRKWDHILKDTLYATQENLGSAAAIYRCWVLWNFDWRIIALPTILLFTNIAAGYVVCGTYPSIDPTASIFNPVLLQWIKTFYSIAVVLNVMTTGLMSYRIWIAHKNSASYIVGKGRLISIIRILIESAALQLIVEVVLLALYTANLNAQYILLECVTPTVAITFNTITLRIKLQSEAMARSRSMGYTDPSNAVQTIGSLPMKRLRVNINRETDQDTSEASYDDKTNAV</sequence>
<dbReference type="Pfam" id="PF03060">
    <property type="entry name" value="NMO"/>
    <property type="match status" value="1"/>
</dbReference>
<dbReference type="CDD" id="cd04730">
    <property type="entry name" value="NPD_like"/>
    <property type="match status" value="1"/>
</dbReference>
<evidence type="ECO:0008006" key="6">
    <source>
        <dbReference type="Google" id="ProtNLM"/>
    </source>
</evidence>
<reference evidence="5" key="1">
    <citation type="submission" date="2021-02" db="EMBL/GenBank/DDBJ databases">
        <title>Psilocybe cubensis genome.</title>
        <authorList>
            <person name="Mckernan K.J."/>
            <person name="Crawford S."/>
            <person name="Trippe A."/>
            <person name="Kane L.T."/>
            <person name="Mclaughlin S."/>
        </authorList>
    </citation>
    <scope>NUCLEOTIDE SEQUENCE [LARGE SCALE GENOMIC DNA]</scope>
    <source>
        <strain evidence="5">MGC-MH-2018</strain>
    </source>
</reference>
<dbReference type="EMBL" id="JAFIQS010000004">
    <property type="protein sequence ID" value="KAG5169853.1"/>
    <property type="molecule type" value="Genomic_DNA"/>
</dbReference>
<accession>A0A8H7XZK7</accession>
<dbReference type="AlphaFoldDB" id="A0A8H7XZK7"/>
<evidence type="ECO:0000256" key="3">
    <source>
        <dbReference type="ARBA" id="ARBA00023002"/>
    </source>
</evidence>
<dbReference type="SUPFAM" id="SSF51412">
    <property type="entry name" value="Inosine monophosphate dehydrogenase (IMPDH)"/>
    <property type="match status" value="1"/>
</dbReference>